<geneLocation type="plasmid" evidence="2">
    <name>pcfviadri1362_p3</name>
</geneLocation>
<keyword evidence="1" id="KW-0614">Plasmid</keyword>
<dbReference type="EMBL" id="CP059435">
    <property type="protein sequence ID" value="QMS59922.1"/>
    <property type="molecule type" value="Genomic_DNA"/>
</dbReference>
<gene>
    <name evidence="1" type="ORF">GZ989_011600</name>
</gene>
<protein>
    <submittedName>
        <fullName evidence="1">Uncharacterized protein</fullName>
    </submittedName>
</protein>
<name>A0A974RKT6_CAMFE</name>
<proteinExistence type="predicted"/>
<accession>A0A974RKT6</accession>
<evidence type="ECO:0000313" key="2">
    <source>
        <dbReference type="Proteomes" id="UP000514628"/>
    </source>
</evidence>
<reference evidence="2" key="1">
    <citation type="submission" date="2020-07" db="EMBL/GenBank/DDBJ databases">
        <title>A comparison of fourteen fully characterised mammalian-associated Campylobacter fetus isolates suggests a mechanism by which bovine-adapted biotypes have evolved high genomic plasticity.</title>
        <authorList>
            <person name="Nadin-Davis S.A."/>
            <person name="Chmara J.T."/>
            <person name="Carillo C."/>
            <person name="Amoako K."/>
            <person name="Goji N."/>
            <person name="Duceppe M.-O."/>
            <person name="Devenish J."/>
        </authorList>
    </citation>
    <scope>NUCLEOTIDE SEQUENCE [LARGE SCALE GENOMIC DNA]</scope>
    <source>
        <strain evidence="2">CFViADRI1362</strain>
        <plasmid evidence="2">pcfviadri1362_p3</plasmid>
    </source>
</reference>
<organism evidence="1 2">
    <name type="scientific">Campylobacter fetus</name>
    <dbReference type="NCBI Taxonomy" id="196"/>
    <lineage>
        <taxon>Bacteria</taxon>
        <taxon>Pseudomonadati</taxon>
        <taxon>Campylobacterota</taxon>
        <taxon>Epsilonproteobacteria</taxon>
        <taxon>Campylobacterales</taxon>
        <taxon>Campylobacteraceae</taxon>
        <taxon>Campylobacter</taxon>
    </lineage>
</organism>
<dbReference type="AlphaFoldDB" id="A0A974RKT6"/>
<dbReference type="RefSeq" id="WP_158005098.1">
    <property type="nucleotide sequence ID" value="NZ_CP059435.1"/>
</dbReference>
<sequence length="52" mass="5787">MSDLGIFKLGRKDGRMSVDAPSVEATKSAKIIKDMPKKQDILERQGEIINVK</sequence>
<dbReference type="Proteomes" id="UP000514628">
    <property type="component" value="Plasmid pCFViADRI1362_P3"/>
</dbReference>
<evidence type="ECO:0000313" key="1">
    <source>
        <dbReference type="EMBL" id="QMS59922.1"/>
    </source>
</evidence>